<evidence type="ECO:0000259" key="1">
    <source>
        <dbReference type="PROSITE" id="PS50075"/>
    </source>
</evidence>
<protein>
    <submittedName>
        <fullName evidence="2">Acyl carrier protein</fullName>
    </submittedName>
</protein>
<evidence type="ECO:0000313" key="3">
    <source>
        <dbReference type="Proteomes" id="UP001248709"/>
    </source>
</evidence>
<sequence length="173" mass="19432">HYRERMAKAGIGSIEPPEAMEALESLLAGPLNQLALIKTDFSWPWMESSERIQVLAGNSASFADRLRRRIVIPAFEKPENGGSRQLAEQVRDTVIRLAAELCGVTVTDIDLDSEIEEYKFDTVQLNAWIANCNEAFGLELDSSALLERQTWKDFADYLVHQFGNSISLKEEVS</sequence>
<dbReference type="Pfam" id="PF00550">
    <property type="entry name" value="PP-binding"/>
    <property type="match status" value="1"/>
</dbReference>
<dbReference type="PROSITE" id="PS50075">
    <property type="entry name" value="CARRIER"/>
    <property type="match status" value="1"/>
</dbReference>
<dbReference type="SUPFAM" id="SSF47336">
    <property type="entry name" value="ACP-like"/>
    <property type="match status" value="1"/>
</dbReference>
<dbReference type="InterPro" id="IPR009081">
    <property type="entry name" value="PP-bd_ACP"/>
</dbReference>
<dbReference type="RefSeq" id="WP_312001464.1">
    <property type="nucleotide sequence ID" value="NZ_JAUSUY010000042.1"/>
</dbReference>
<feature type="non-terminal residue" evidence="2">
    <location>
        <position position="1"/>
    </location>
</feature>
<feature type="domain" description="Carrier" evidence="1">
    <location>
        <begin position="88"/>
        <end position="162"/>
    </location>
</feature>
<keyword evidence="3" id="KW-1185">Reference proteome</keyword>
<reference evidence="2 3" key="1">
    <citation type="submission" date="2023-07" db="EMBL/GenBank/DDBJ databases">
        <title>Genomic Encyclopedia of Type Strains, Phase IV (KMG-IV): sequencing the most valuable type-strain genomes for metagenomic binning, comparative biology and taxonomic classification.</title>
        <authorList>
            <person name="Goeker M."/>
        </authorList>
    </citation>
    <scope>NUCLEOTIDE SEQUENCE [LARGE SCALE GENOMIC DNA]</scope>
    <source>
        <strain evidence="2 3">T98</strain>
    </source>
</reference>
<dbReference type="Gene3D" id="1.10.1200.10">
    <property type="entry name" value="ACP-like"/>
    <property type="match status" value="1"/>
</dbReference>
<comment type="caution">
    <text evidence="2">The sequence shown here is derived from an EMBL/GenBank/DDBJ whole genome shotgun (WGS) entry which is preliminary data.</text>
</comment>
<dbReference type="Proteomes" id="UP001248709">
    <property type="component" value="Unassembled WGS sequence"/>
</dbReference>
<proteinExistence type="predicted"/>
<name>A0ABU3HEF5_9BACL</name>
<organism evidence="2 3">
    <name type="scientific">Paenibacillus forsythiae</name>
    <dbReference type="NCBI Taxonomy" id="365616"/>
    <lineage>
        <taxon>Bacteria</taxon>
        <taxon>Bacillati</taxon>
        <taxon>Bacillota</taxon>
        <taxon>Bacilli</taxon>
        <taxon>Bacillales</taxon>
        <taxon>Paenibacillaceae</taxon>
        <taxon>Paenibacillus</taxon>
    </lineage>
</organism>
<gene>
    <name evidence="2" type="ORF">J2Z22_004807</name>
</gene>
<evidence type="ECO:0000313" key="2">
    <source>
        <dbReference type="EMBL" id="MDT3429206.1"/>
    </source>
</evidence>
<dbReference type="InterPro" id="IPR036736">
    <property type="entry name" value="ACP-like_sf"/>
</dbReference>
<dbReference type="EMBL" id="JAUSUY010000042">
    <property type="protein sequence ID" value="MDT3429206.1"/>
    <property type="molecule type" value="Genomic_DNA"/>
</dbReference>
<accession>A0ABU3HEF5</accession>